<name>A0A7C5YWM7_9CREN</name>
<keyword evidence="1" id="KW-1133">Transmembrane helix</keyword>
<dbReference type="Gene3D" id="1.10.10.10">
    <property type="entry name" value="Winged helix-like DNA-binding domain superfamily/Winged helix DNA-binding domain"/>
    <property type="match status" value="1"/>
</dbReference>
<sequence length="287" mass="32656">MNFIRIIELKIGLLLICFLSILYIPCIFAQEMTMVSIDEYGTALVEIHMHLDNGLQIIELPIEPIPETIIAVANEKPIPIIYENNTLYLIVEESSTIEISYIANISIKDGIFHLIIKRNISAILKIPIASIILLTLPREIISYKEEDNTFILIIKGPQELRYTLRIPTTPIQTSPPSTPISIEGIGYIWIYILTIVIVASFGIIVIYLIKRRKSRVLTEMLSDIDLAIIKILETKGGMALQTELQDNINIPRTTLWRHIKKLEKLGIVKVEKIGLQNRIVLIKKVKI</sequence>
<protein>
    <submittedName>
        <fullName evidence="2">Winged helix-turn-helix transcriptional regulator</fullName>
    </submittedName>
</protein>
<feature type="transmembrane region" description="Helical" evidence="1">
    <location>
        <begin position="188"/>
        <end position="209"/>
    </location>
</feature>
<dbReference type="Pfam" id="PF13412">
    <property type="entry name" value="HTH_24"/>
    <property type="match status" value="1"/>
</dbReference>
<dbReference type="InterPro" id="IPR011991">
    <property type="entry name" value="ArsR-like_HTH"/>
</dbReference>
<organism evidence="2">
    <name type="scientific">Ignisphaera aggregans</name>
    <dbReference type="NCBI Taxonomy" id="334771"/>
    <lineage>
        <taxon>Archaea</taxon>
        <taxon>Thermoproteota</taxon>
        <taxon>Thermoprotei</taxon>
        <taxon>Desulfurococcales</taxon>
        <taxon>Desulfurococcaceae</taxon>
        <taxon>Ignisphaera</taxon>
    </lineage>
</organism>
<dbReference type="InterPro" id="IPR036390">
    <property type="entry name" value="WH_DNA-bd_sf"/>
</dbReference>
<dbReference type="AlphaFoldDB" id="A0A7C5YWM7"/>
<keyword evidence="1" id="KW-0472">Membrane</keyword>
<accession>A0A7C5YWM7</accession>
<reference evidence="2" key="1">
    <citation type="journal article" date="2020" name="mSystems">
        <title>Genome- and Community-Level Interaction Insights into Carbon Utilization and Element Cycling Functions of Hydrothermarchaeota in Hydrothermal Sediment.</title>
        <authorList>
            <person name="Zhou Z."/>
            <person name="Liu Y."/>
            <person name="Xu W."/>
            <person name="Pan J."/>
            <person name="Luo Z.H."/>
            <person name="Li M."/>
        </authorList>
    </citation>
    <scope>NUCLEOTIDE SEQUENCE [LARGE SCALE GENOMIC DNA]</scope>
    <source>
        <strain evidence="2">SpSt-1</strain>
    </source>
</reference>
<proteinExistence type="predicted"/>
<gene>
    <name evidence="2" type="ORF">ENL47_05475</name>
</gene>
<dbReference type="EMBL" id="DRUB01000102">
    <property type="protein sequence ID" value="HHR96255.1"/>
    <property type="molecule type" value="Genomic_DNA"/>
</dbReference>
<keyword evidence="1" id="KW-0812">Transmembrane</keyword>
<dbReference type="CDD" id="cd00090">
    <property type="entry name" value="HTH_ARSR"/>
    <property type="match status" value="1"/>
</dbReference>
<evidence type="ECO:0000256" key="1">
    <source>
        <dbReference type="SAM" id="Phobius"/>
    </source>
</evidence>
<evidence type="ECO:0000313" key="2">
    <source>
        <dbReference type="EMBL" id="HHR96255.1"/>
    </source>
</evidence>
<comment type="caution">
    <text evidence="2">The sequence shown here is derived from an EMBL/GenBank/DDBJ whole genome shotgun (WGS) entry which is preliminary data.</text>
</comment>
<dbReference type="InterPro" id="IPR036388">
    <property type="entry name" value="WH-like_DNA-bd_sf"/>
</dbReference>
<dbReference type="SUPFAM" id="SSF46785">
    <property type="entry name" value="Winged helix' DNA-binding domain"/>
    <property type="match status" value="1"/>
</dbReference>